<dbReference type="Proteomes" id="UP000030671">
    <property type="component" value="Unassembled WGS sequence"/>
</dbReference>
<reference evidence="1 2" key="1">
    <citation type="journal article" date="2012" name="New Phytol.">
        <title>Insight into trade-off between wood decay and parasitism from the genome of a fungal forest pathogen.</title>
        <authorList>
            <person name="Olson A."/>
            <person name="Aerts A."/>
            <person name="Asiegbu F."/>
            <person name="Belbahri L."/>
            <person name="Bouzid O."/>
            <person name="Broberg A."/>
            <person name="Canback B."/>
            <person name="Coutinho P.M."/>
            <person name="Cullen D."/>
            <person name="Dalman K."/>
            <person name="Deflorio G."/>
            <person name="van Diepen L.T."/>
            <person name="Dunand C."/>
            <person name="Duplessis S."/>
            <person name="Durling M."/>
            <person name="Gonthier P."/>
            <person name="Grimwood J."/>
            <person name="Fossdal C.G."/>
            <person name="Hansson D."/>
            <person name="Henrissat B."/>
            <person name="Hietala A."/>
            <person name="Himmelstrand K."/>
            <person name="Hoffmeister D."/>
            <person name="Hogberg N."/>
            <person name="James T.Y."/>
            <person name="Karlsson M."/>
            <person name="Kohler A."/>
            <person name="Kues U."/>
            <person name="Lee Y.H."/>
            <person name="Lin Y.C."/>
            <person name="Lind M."/>
            <person name="Lindquist E."/>
            <person name="Lombard V."/>
            <person name="Lucas S."/>
            <person name="Lunden K."/>
            <person name="Morin E."/>
            <person name="Murat C."/>
            <person name="Park J."/>
            <person name="Raffaello T."/>
            <person name="Rouze P."/>
            <person name="Salamov A."/>
            <person name="Schmutz J."/>
            <person name="Solheim H."/>
            <person name="Stahlberg J."/>
            <person name="Velez H."/>
            <person name="de Vries R.P."/>
            <person name="Wiebenga A."/>
            <person name="Woodward S."/>
            <person name="Yakovlev I."/>
            <person name="Garbelotto M."/>
            <person name="Martin F."/>
            <person name="Grigoriev I.V."/>
            <person name="Stenlid J."/>
        </authorList>
    </citation>
    <scope>NUCLEOTIDE SEQUENCE [LARGE SCALE GENOMIC DNA]</scope>
    <source>
        <strain evidence="1 2">TC 32-1</strain>
    </source>
</reference>
<dbReference type="GeneID" id="20677944"/>
<dbReference type="AlphaFoldDB" id="W4JTC7"/>
<organism evidence="1 2">
    <name type="scientific">Heterobasidion irregulare (strain TC 32-1)</name>
    <dbReference type="NCBI Taxonomy" id="747525"/>
    <lineage>
        <taxon>Eukaryota</taxon>
        <taxon>Fungi</taxon>
        <taxon>Dikarya</taxon>
        <taxon>Basidiomycota</taxon>
        <taxon>Agaricomycotina</taxon>
        <taxon>Agaricomycetes</taxon>
        <taxon>Russulales</taxon>
        <taxon>Bondarzewiaceae</taxon>
        <taxon>Heterobasidion</taxon>
        <taxon>Heterobasidion annosum species complex</taxon>
    </lineage>
</organism>
<evidence type="ECO:0000313" key="1">
    <source>
        <dbReference type="EMBL" id="ETW76797.1"/>
    </source>
</evidence>
<gene>
    <name evidence="1" type="ORF">HETIRDRAFT_480950</name>
</gene>
<protein>
    <submittedName>
        <fullName evidence="1">Uncharacterized protein</fullName>
    </submittedName>
</protein>
<dbReference type="HOGENOM" id="CLU_2320705_0_0_1"/>
<dbReference type="KEGG" id="hir:HETIRDRAFT_480950"/>
<evidence type="ECO:0000313" key="2">
    <source>
        <dbReference type="Proteomes" id="UP000030671"/>
    </source>
</evidence>
<accession>W4JTC7</accession>
<dbReference type="RefSeq" id="XP_009551667.1">
    <property type="nucleotide sequence ID" value="XM_009553372.1"/>
</dbReference>
<name>W4JTC7_HETIT</name>
<dbReference type="InParanoid" id="W4JTC7"/>
<dbReference type="EMBL" id="KI925464">
    <property type="protein sequence ID" value="ETW76797.1"/>
    <property type="molecule type" value="Genomic_DNA"/>
</dbReference>
<sequence length="99" mass="10889">MMVGIFHCISMTTFYGRACHEPFSTGVFVLEDCCAVKCFGVVSFLVFRFLNSVAFSWSIRLSLSLDARPGINHVYPVIALSTRPGALHSLTGPTVLLFI</sequence>
<proteinExistence type="predicted"/>
<keyword evidence="2" id="KW-1185">Reference proteome</keyword>